<dbReference type="SUPFAM" id="SSF49899">
    <property type="entry name" value="Concanavalin A-like lectins/glucanases"/>
    <property type="match status" value="1"/>
</dbReference>
<dbReference type="AlphaFoldDB" id="A0A1M7I6P3"/>
<gene>
    <name evidence="1" type="ORF">SAMN02746066_01689</name>
</gene>
<dbReference type="PANTHER" id="PTHR35332">
    <property type="entry name" value="REGULATION OF ENOLASE PROTEIN 1"/>
    <property type="match status" value="1"/>
</dbReference>
<dbReference type="InterPro" id="IPR009784">
    <property type="entry name" value="DUF1349"/>
</dbReference>
<evidence type="ECO:0008006" key="3">
    <source>
        <dbReference type="Google" id="ProtNLM"/>
    </source>
</evidence>
<keyword evidence="2" id="KW-1185">Reference proteome</keyword>
<evidence type="ECO:0000313" key="1">
    <source>
        <dbReference type="EMBL" id="SHM36318.1"/>
    </source>
</evidence>
<dbReference type="Proteomes" id="UP000184038">
    <property type="component" value="Unassembled WGS sequence"/>
</dbReference>
<dbReference type="STRING" id="1120996.SAMN02746066_01689"/>
<name>A0A1M7I6P3_9FIRM</name>
<sequence>MASFLKYNPQWIRKPAQNITWEVVMEFKWLNQSTINKSGKRIEIFAPKESDFFCNGGTVGEEGVTPESLNNAPFYYTEVTGDFVMKVKVSLDFKDIYDSSSIMVMQDMTHWAKACFELTDFNTHAVVSVVTNGQSDDANGCNIEESSVWLQLCRLGQSFAFHYSIDGNNYYMMRFFNLPSGETLKVGLLAQAPTGVGGARIYEDLTIEKRKVKNIRMGK</sequence>
<protein>
    <recommendedName>
        <fullName evidence="3">DUF1349 domain-containing protein</fullName>
    </recommendedName>
</protein>
<reference evidence="1 2" key="1">
    <citation type="submission" date="2016-11" db="EMBL/GenBank/DDBJ databases">
        <authorList>
            <person name="Jaros S."/>
            <person name="Januszkiewicz K."/>
            <person name="Wedrychowicz H."/>
        </authorList>
    </citation>
    <scope>NUCLEOTIDE SEQUENCE [LARGE SCALE GENOMIC DNA]</scope>
    <source>
        <strain evidence="1 2">DSM 15930</strain>
    </source>
</reference>
<dbReference type="EMBL" id="FRCP01000009">
    <property type="protein sequence ID" value="SHM36318.1"/>
    <property type="molecule type" value="Genomic_DNA"/>
</dbReference>
<accession>A0A1M7I6P3</accession>
<dbReference type="Gene3D" id="2.60.120.200">
    <property type="match status" value="1"/>
</dbReference>
<organism evidence="1 2">
    <name type="scientific">Anaerosporobacter mobilis DSM 15930</name>
    <dbReference type="NCBI Taxonomy" id="1120996"/>
    <lineage>
        <taxon>Bacteria</taxon>
        <taxon>Bacillati</taxon>
        <taxon>Bacillota</taxon>
        <taxon>Clostridia</taxon>
        <taxon>Lachnospirales</taxon>
        <taxon>Lachnospiraceae</taxon>
        <taxon>Anaerosporobacter</taxon>
    </lineage>
</organism>
<dbReference type="InterPro" id="IPR013320">
    <property type="entry name" value="ConA-like_dom_sf"/>
</dbReference>
<proteinExistence type="predicted"/>
<dbReference type="RefSeq" id="WP_242952509.1">
    <property type="nucleotide sequence ID" value="NZ_FRCP01000009.1"/>
</dbReference>
<dbReference type="PANTHER" id="PTHR35332:SF2">
    <property type="entry name" value="REGULATION OF ENOLASE PROTEIN 1"/>
    <property type="match status" value="1"/>
</dbReference>
<evidence type="ECO:0000313" key="2">
    <source>
        <dbReference type="Proteomes" id="UP000184038"/>
    </source>
</evidence>
<dbReference type="Pfam" id="PF07081">
    <property type="entry name" value="DUF1349"/>
    <property type="match status" value="1"/>
</dbReference>